<dbReference type="InterPro" id="IPR035940">
    <property type="entry name" value="CAP_sf"/>
</dbReference>
<evidence type="ECO:0000313" key="4">
    <source>
        <dbReference type="EMBL" id="KAL3758400.1"/>
    </source>
</evidence>
<protein>
    <recommendedName>
        <fullName evidence="3">SCP domain-containing protein</fullName>
    </recommendedName>
</protein>
<reference evidence="5 6" key="1">
    <citation type="submission" date="2024-10" db="EMBL/GenBank/DDBJ databases">
        <title>Updated reference genomes for cyclostephanoid diatoms.</title>
        <authorList>
            <person name="Roberts W.R."/>
            <person name="Alverson A.J."/>
        </authorList>
    </citation>
    <scope>NUCLEOTIDE SEQUENCE [LARGE SCALE GENOMIC DNA]</scope>
    <source>
        <strain evidence="5 6">AJA232-27</strain>
    </source>
</reference>
<dbReference type="EMBL" id="JALLBG020000112">
    <property type="protein sequence ID" value="KAL3763837.1"/>
    <property type="molecule type" value="Genomic_DNA"/>
</dbReference>
<feature type="region of interest" description="Disordered" evidence="1">
    <location>
        <begin position="202"/>
        <end position="251"/>
    </location>
</feature>
<feature type="compositionally biased region" description="Polar residues" evidence="1">
    <location>
        <begin position="92"/>
        <end position="102"/>
    </location>
</feature>
<accession>A0ABD3MNP9</accession>
<feature type="region of interest" description="Disordered" evidence="1">
    <location>
        <begin position="74"/>
        <end position="102"/>
    </location>
</feature>
<organism evidence="5 6">
    <name type="scientific">Discostella pseudostelligera</name>
    <dbReference type="NCBI Taxonomy" id="259834"/>
    <lineage>
        <taxon>Eukaryota</taxon>
        <taxon>Sar</taxon>
        <taxon>Stramenopiles</taxon>
        <taxon>Ochrophyta</taxon>
        <taxon>Bacillariophyta</taxon>
        <taxon>Coscinodiscophyceae</taxon>
        <taxon>Thalassiosirophycidae</taxon>
        <taxon>Stephanodiscales</taxon>
        <taxon>Stephanodiscaceae</taxon>
        <taxon>Discostella</taxon>
    </lineage>
</organism>
<dbReference type="InterPro" id="IPR001283">
    <property type="entry name" value="CRISP-related"/>
</dbReference>
<feature type="signal peptide" evidence="2">
    <location>
        <begin position="1"/>
        <end position="24"/>
    </location>
</feature>
<evidence type="ECO:0000313" key="6">
    <source>
        <dbReference type="Proteomes" id="UP001530293"/>
    </source>
</evidence>
<proteinExistence type="predicted"/>
<sequence>MSVRSLSILLLAAVSTTLPAVISAHGNDGNDVVDGSDSPDGRMPSSSASSSSTRNLRRRMPIQQLVQIIDSNRDESIEESISSSSSSIRGLGTTSSNPLGRTCQSNQKYFKIDLRTDQYGFENSWTLQKRNSSTGGWTTLASGPPAGMNYDGSSSYQGGYCLSPGDYVFTITDLFKDGMCCSVGNGRYIGYVDGVKRFASPTDGSDWEKRSHPFTVSTNSSGGGTSTGGSGGGGGGGNNGSNLSDLPLSSKITDTTDRDEEWLAAHNTRRQDWHQRYGKSYVPLTWSNALKEQSRAYAETLLAASCGELVHDPNSQFGENLAAHSGTGSFAEVRTSDSIVGRWVDNEAGLPYPDNAHLTQALWRATKYVGCDEASKARSGGGMCYIQVCRYARPGNCNMAAYKDGSSDWWAEPMLADDSPCSPACPPDGC</sequence>
<dbReference type="Pfam" id="PF00188">
    <property type="entry name" value="CAP"/>
    <property type="match status" value="1"/>
</dbReference>
<name>A0ABD3MNP9_9STRA</name>
<comment type="caution">
    <text evidence="5">The sequence shown here is derived from an EMBL/GenBank/DDBJ whole genome shotgun (WGS) entry which is preliminary data.</text>
</comment>
<dbReference type="SUPFAM" id="SSF55797">
    <property type="entry name" value="PR-1-like"/>
    <property type="match status" value="1"/>
</dbReference>
<dbReference type="Gene3D" id="3.40.33.10">
    <property type="entry name" value="CAP"/>
    <property type="match status" value="1"/>
</dbReference>
<feature type="compositionally biased region" description="Gly residues" evidence="1">
    <location>
        <begin position="221"/>
        <end position="239"/>
    </location>
</feature>
<keyword evidence="6" id="KW-1185">Reference proteome</keyword>
<feature type="domain" description="SCP" evidence="3">
    <location>
        <begin position="257"/>
        <end position="399"/>
    </location>
</feature>
<dbReference type="Proteomes" id="UP001530293">
    <property type="component" value="Unassembled WGS sequence"/>
</dbReference>
<evidence type="ECO:0000259" key="3">
    <source>
        <dbReference type="SMART" id="SM00198"/>
    </source>
</evidence>
<feature type="compositionally biased region" description="Low complexity" evidence="1">
    <location>
        <begin position="26"/>
        <end position="38"/>
    </location>
</feature>
<evidence type="ECO:0000313" key="5">
    <source>
        <dbReference type="EMBL" id="KAL3763837.1"/>
    </source>
</evidence>
<dbReference type="EMBL" id="JALLBG020000232">
    <property type="protein sequence ID" value="KAL3758400.1"/>
    <property type="molecule type" value="Genomic_DNA"/>
</dbReference>
<dbReference type="SMART" id="SM00198">
    <property type="entry name" value="SCP"/>
    <property type="match status" value="1"/>
</dbReference>
<dbReference type="PANTHER" id="PTHR10334">
    <property type="entry name" value="CYSTEINE-RICH SECRETORY PROTEIN-RELATED"/>
    <property type="match status" value="1"/>
</dbReference>
<gene>
    <name evidence="4" type="ORF">ACHAWU_001183</name>
    <name evidence="5" type="ORF">ACHAWU_008736</name>
</gene>
<evidence type="ECO:0000256" key="1">
    <source>
        <dbReference type="SAM" id="MobiDB-lite"/>
    </source>
</evidence>
<feature type="compositionally biased region" description="Low complexity" evidence="1">
    <location>
        <begin position="79"/>
        <end position="88"/>
    </location>
</feature>
<feature type="region of interest" description="Disordered" evidence="1">
    <location>
        <begin position="23"/>
        <end position="59"/>
    </location>
</feature>
<dbReference type="InterPro" id="IPR014044">
    <property type="entry name" value="CAP_dom"/>
</dbReference>
<keyword evidence="2" id="KW-0732">Signal</keyword>
<dbReference type="AlphaFoldDB" id="A0ABD3MNP9"/>
<evidence type="ECO:0000256" key="2">
    <source>
        <dbReference type="SAM" id="SignalP"/>
    </source>
</evidence>
<feature type="chain" id="PRO_5044724928" description="SCP domain-containing protein" evidence="2">
    <location>
        <begin position="25"/>
        <end position="430"/>
    </location>
</feature>